<evidence type="ECO:0000256" key="6">
    <source>
        <dbReference type="PROSITE-ProRule" id="PRU00352"/>
    </source>
</evidence>
<keyword evidence="5" id="KW-0325">Glycoprotein</keyword>
<accession>A0A0N5CYS9</accession>
<dbReference type="Pfam" id="PF01403">
    <property type="entry name" value="Sema"/>
    <property type="match status" value="1"/>
</dbReference>
<evidence type="ECO:0000256" key="4">
    <source>
        <dbReference type="ARBA" id="ARBA00023157"/>
    </source>
</evidence>
<dbReference type="InterPro" id="IPR016201">
    <property type="entry name" value="PSI"/>
</dbReference>
<keyword evidence="3 7" id="KW-0472">Membrane</keyword>
<comment type="subcellular location">
    <subcellularLocation>
        <location evidence="1">Membrane</location>
    </subcellularLocation>
</comment>
<dbReference type="Gene3D" id="3.30.1680.10">
    <property type="entry name" value="ligand-binding face of the semaphorins, domain 2"/>
    <property type="match status" value="1"/>
</dbReference>
<dbReference type="Pfam" id="PF01437">
    <property type="entry name" value="PSI"/>
    <property type="match status" value="1"/>
</dbReference>
<reference evidence="9 10" key="2">
    <citation type="submission" date="2018-11" db="EMBL/GenBank/DDBJ databases">
        <authorList>
            <consortium name="Pathogen Informatics"/>
        </authorList>
    </citation>
    <scope>NUCLEOTIDE SEQUENCE [LARGE SCALE GENOMIC DNA]</scope>
</reference>
<dbReference type="InterPro" id="IPR001627">
    <property type="entry name" value="Semap_dom"/>
</dbReference>
<dbReference type="STRING" id="103827.A0A0N5CYS9"/>
<dbReference type="InterPro" id="IPR015943">
    <property type="entry name" value="WD40/YVTN_repeat-like_dom_sf"/>
</dbReference>
<evidence type="ECO:0000313" key="11">
    <source>
        <dbReference type="WBParaSite" id="TCLT_0000561601-mRNA-1"/>
    </source>
</evidence>
<evidence type="ECO:0000259" key="8">
    <source>
        <dbReference type="PROSITE" id="PS51004"/>
    </source>
</evidence>
<dbReference type="PANTHER" id="PTHR11036">
    <property type="entry name" value="SEMAPHORIN"/>
    <property type="match status" value="1"/>
</dbReference>
<dbReference type="GO" id="GO:0005886">
    <property type="term" value="C:plasma membrane"/>
    <property type="evidence" value="ECO:0007669"/>
    <property type="project" value="TreeGrafter"/>
</dbReference>
<dbReference type="Proteomes" id="UP000276776">
    <property type="component" value="Unassembled WGS sequence"/>
</dbReference>
<keyword evidence="4" id="KW-1015">Disulfide bond</keyword>
<evidence type="ECO:0000256" key="5">
    <source>
        <dbReference type="ARBA" id="ARBA00023180"/>
    </source>
</evidence>
<dbReference type="GO" id="GO:0007411">
    <property type="term" value="P:axon guidance"/>
    <property type="evidence" value="ECO:0007669"/>
    <property type="project" value="TreeGrafter"/>
</dbReference>
<dbReference type="SMART" id="SM00423">
    <property type="entry name" value="PSI"/>
    <property type="match status" value="1"/>
</dbReference>
<evidence type="ECO:0000256" key="7">
    <source>
        <dbReference type="SAM" id="Phobius"/>
    </source>
</evidence>
<keyword evidence="2" id="KW-0524">Neurogenesis</keyword>
<keyword evidence="10" id="KW-1185">Reference proteome</keyword>
<dbReference type="InterPro" id="IPR027231">
    <property type="entry name" value="Semaphorin"/>
</dbReference>
<protein>
    <submittedName>
        <fullName evidence="11">Sema domain-containing protein</fullName>
    </submittedName>
</protein>
<dbReference type="WBParaSite" id="TCLT_0000561601-mRNA-1">
    <property type="protein sequence ID" value="TCLT_0000561601-mRNA-1"/>
    <property type="gene ID" value="TCLT_0000561601"/>
</dbReference>
<keyword evidence="7" id="KW-1133">Transmembrane helix</keyword>
<evidence type="ECO:0000256" key="2">
    <source>
        <dbReference type="ARBA" id="ARBA00022902"/>
    </source>
</evidence>
<feature type="domain" description="Sema" evidence="8">
    <location>
        <begin position="1"/>
        <end position="462"/>
    </location>
</feature>
<dbReference type="PANTHER" id="PTHR11036:SF127">
    <property type="entry name" value="SEMAPHORIN-1A"/>
    <property type="match status" value="1"/>
</dbReference>
<evidence type="ECO:0000256" key="1">
    <source>
        <dbReference type="ARBA" id="ARBA00004370"/>
    </source>
</evidence>
<dbReference type="GO" id="GO:0045499">
    <property type="term" value="F:chemorepellent activity"/>
    <property type="evidence" value="ECO:0007669"/>
    <property type="project" value="TreeGrafter"/>
</dbReference>
<gene>
    <name evidence="9" type="ORF">TCLT_LOCUS5605</name>
</gene>
<evidence type="ECO:0000313" key="10">
    <source>
        <dbReference type="Proteomes" id="UP000276776"/>
    </source>
</evidence>
<dbReference type="AlphaFoldDB" id="A0A0N5CYS9"/>
<evidence type="ECO:0000313" key="9">
    <source>
        <dbReference type="EMBL" id="VDN02870.1"/>
    </source>
</evidence>
<proteinExistence type="predicted"/>
<name>A0A0N5CYS9_THECL</name>
<sequence length="709" mass="79119">MLRFGNSSTSDYFKLLDLDGDHLLIGARDVVYNISVRTFLEVHSIRWPSKKSVINECLMKGKPKDACHNYVRVLAKDDKNGVLVCGTNAFQPMCRKYEHEKYGEYRQVLEFSGLGIAPYDPNYNSTFLRDNDLLYAGTVSDFSGADPLIHQRNVTKVVDLGIRTERNDVKFLNEPQFVGSFRDDKYVYIWFREQAVEQELCGAGAGIYSRVARLCRSDYGGPRPYANEWTSFVKARLNCSIPGQYSFYFDQIEAISASKVSFSSESNNLIYAVFRSPLAGISLSAICAFDMKQVNAVFSHSKYTNTHQNNMQSLWMMQTQNSKFRPGNCVNDSRLLPEEAVAFARANPLMAEAIPNYFVAPVVVHSGFDHFTQIAVDAKVKAVDGHLYDVIFVGTDRGNIFKMVNMAGKNIARARQLSHHIYTLQITDEAIQNLMLYRSNTASLNESYLIAVSERSVTRVPLAQCNHFLTCYECVALRDPHCAWNLETKQCVLLDDLNGSYEQDIVTGRGDRCGTIAKLQQFFSFDTAPILNDSDEPLQDVSYVIPSSPTSTVINESCICEDKRPIPACASGSSAPVAILADSSLNSSFANNSLAISVLCASIATLAMIVGFFVGNLYCHWKVISETKSSSYPSFSTMPQPVYASTRLSSPSLNIINAYESVPKFTETFLPQRSDSPISLMVEDLSSKLPSILGQSTLPKNYRTKQIYL</sequence>
<dbReference type="EMBL" id="UYYF01004350">
    <property type="protein sequence ID" value="VDN02870.1"/>
    <property type="molecule type" value="Genomic_DNA"/>
</dbReference>
<dbReference type="GO" id="GO:0071526">
    <property type="term" value="P:semaphorin-plexin signaling pathway"/>
    <property type="evidence" value="ECO:0007669"/>
    <property type="project" value="TreeGrafter"/>
</dbReference>
<evidence type="ECO:0000256" key="3">
    <source>
        <dbReference type="ARBA" id="ARBA00023136"/>
    </source>
</evidence>
<organism evidence="11">
    <name type="scientific">Thelazia callipaeda</name>
    <name type="common">Oriental eyeworm</name>
    <name type="synonym">Parasitic nematode</name>
    <dbReference type="NCBI Taxonomy" id="103827"/>
    <lineage>
        <taxon>Eukaryota</taxon>
        <taxon>Metazoa</taxon>
        <taxon>Ecdysozoa</taxon>
        <taxon>Nematoda</taxon>
        <taxon>Chromadorea</taxon>
        <taxon>Rhabditida</taxon>
        <taxon>Spirurina</taxon>
        <taxon>Spiruromorpha</taxon>
        <taxon>Thelazioidea</taxon>
        <taxon>Thelaziidae</taxon>
        <taxon>Thelazia</taxon>
    </lineage>
</organism>
<dbReference type="OMA" id="NCSIPGH"/>
<dbReference type="SUPFAM" id="SSF103575">
    <property type="entry name" value="Plexin repeat"/>
    <property type="match status" value="1"/>
</dbReference>
<dbReference type="Gene3D" id="2.130.10.10">
    <property type="entry name" value="YVTN repeat-like/Quinoprotein amine dehydrogenase"/>
    <property type="match status" value="1"/>
</dbReference>
<dbReference type="InterPro" id="IPR036352">
    <property type="entry name" value="Semap_dom_sf"/>
</dbReference>
<dbReference type="GO" id="GO:0030215">
    <property type="term" value="F:semaphorin receptor binding"/>
    <property type="evidence" value="ECO:0007669"/>
    <property type="project" value="InterPro"/>
</dbReference>
<keyword evidence="7" id="KW-0812">Transmembrane</keyword>
<reference evidence="11" key="1">
    <citation type="submission" date="2017-02" db="UniProtKB">
        <authorList>
            <consortium name="WormBaseParasite"/>
        </authorList>
    </citation>
    <scope>IDENTIFICATION</scope>
</reference>
<comment type="caution">
    <text evidence="6">Lacks conserved residue(s) required for the propagation of feature annotation.</text>
</comment>
<dbReference type="SMART" id="SM00630">
    <property type="entry name" value="Sema"/>
    <property type="match status" value="1"/>
</dbReference>
<dbReference type="GO" id="GO:0030335">
    <property type="term" value="P:positive regulation of cell migration"/>
    <property type="evidence" value="ECO:0007669"/>
    <property type="project" value="TreeGrafter"/>
</dbReference>
<dbReference type="PROSITE" id="PS51004">
    <property type="entry name" value="SEMA"/>
    <property type="match status" value="1"/>
</dbReference>
<dbReference type="SUPFAM" id="SSF101912">
    <property type="entry name" value="Sema domain"/>
    <property type="match status" value="1"/>
</dbReference>
<feature type="transmembrane region" description="Helical" evidence="7">
    <location>
        <begin position="594"/>
        <end position="619"/>
    </location>
</feature>
<dbReference type="OrthoDB" id="9988752at2759"/>
<dbReference type="InterPro" id="IPR002165">
    <property type="entry name" value="Plexin_repeat"/>
</dbReference>